<feature type="transmembrane region" description="Helical" evidence="2">
    <location>
        <begin position="198"/>
        <end position="220"/>
    </location>
</feature>
<accession>A0A7S2IYL3</accession>
<keyword evidence="2" id="KW-1133">Transmembrane helix</keyword>
<organism evidence="3">
    <name type="scientific">Alexandrium andersonii</name>
    <dbReference type="NCBI Taxonomy" id="327968"/>
    <lineage>
        <taxon>Eukaryota</taxon>
        <taxon>Sar</taxon>
        <taxon>Alveolata</taxon>
        <taxon>Dinophyceae</taxon>
        <taxon>Gonyaulacales</taxon>
        <taxon>Pyrocystaceae</taxon>
        <taxon>Alexandrium</taxon>
    </lineage>
</organism>
<reference evidence="3" key="1">
    <citation type="submission" date="2021-01" db="EMBL/GenBank/DDBJ databases">
        <authorList>
            <person name="Corre E."/>
            <person name="Pelletier E."/>
            <person name="Niang G."/>
            <person name="Scheremetjew M."/>
            <person name="Finn R."/>
            <person name="Kale V."/>
            <person name="Holt S."/>
            <person name="Cochrane G."/>
            <person name="Meng A."/>
            <person name="Brown T."/>
            <person name="Cohen L."/>
        </authorList>
    </citation>
    <scope>NUCLEOTIDE SEQUENCE</scope>
    <source>
        <strain evidence="3">CCMP2222</strain>
    </source>
</reference>
<dbReference type="AlphaFoldDB" id="A0A7S2IYL3"/>
<keyword evidence="2" id="KW-0812">Transmembrane</keyword>
<sequence length="324" mass="35507">MIAISFAVFSQVTYSAGLRMMAVPPNFAASLNSLCIFLLAFFVGQNFSEANARFENVCKTNGCVTRLSAIAGGLLPYKYAHLLMRHTNAIMHIYYLMLSGPMDDAKWSLLEERGLLSREEISSLQLQGSPAVVLYSWAIKALRVVPTEDGCKAGPELPERLFLQLLQPLEEQIGGARGLAAKQVAYTITQIPSVYFHIVYVAVNMFLLCTTYEMGHAVALAWNKTCDDIMEEGAVCVPKVAMSVVLQVVTVGLFLGLLLTAEGMSDIYGNKVFDYDLGVDLDSLWNESQNVLKSMAHDPPCLAHQPQPLPEPKADPAPKGRSQV</sequence>
<evidence type="ECO:0000256" key="1">
    <source>
        <dbReference type="SAM" id="MobiDB-lite"/>
    </source>
</evidence>
<keyword evidence="2" id="KW-0472">Membrane</keyword>
<proteinExistence type="predicted"/>
<name>A0A7S2IYL3_9DINO</name>
<feature type="region of interest" description="Disordered" evidence="1">
    <location>
        <begin position="298"/>
        <end position="324"/>
    </location>
</feature>
<feature type="transmembrane region" description="Helical" evidence="2">
    <location>
        <begin position="240"/>
        <end position="261"/>
    </location>
</feature>
<evidence type="ECO:0000256" key="2">
    <source>
        <dbReference type="SAM" id="Phobius"/>
    </source>
</evidence>
<protein>
    <submittedName>
        <fullName evidence="3">Uncharacterized protein</fullName>
    </submittedName>
</protein>
<evidence type="ECO:0000313" key="3">
    <source>
        <dbReference type="EMBL" id="CAD9532901.1"/>
    </source>
</evidence>
<feature type="transmembrane region" description="Helical" evidence="2">
    <location>
        <begin position="25"/>
        <end position="44"/>
    </location>
</feature>
<dbReference type="EMBL" id="HBGQ01095036">
    <property type="protein sequence ID" value="CAD9532901.1"/>
    <property type="molecule type" value="Transcribed_RNA"/>
</dbReference>
<gene>
    <name evidence="3" type="ORF">AAND1436_LOCUS45370</name>
</gene>